<organism evidence="2">
    <name type="scientific">Anopheles marajoara</name>
    <dbReference type="NCBI Taxonomy" id="58244"/>
    <lineage>
        <taxon>Eukaryota</taxon>
        <taxon>Metazoa</taxon>
        <taxon>Ecdysozoa</taxon>
        <taxon>Arthropoda</taxon>
        <taxon>Hexapoda</taxon>
        <taxon>Insecta</taxon>
        <taxon>Pterygota</taxon>
        <taxon>Neoptera</taxon>
        <taxon>Endopterygota</taxon>
        <taxon>Diptera</taxon>
        <taxon>Nematocera</taxon>
        <taxon>Culicoidea</taxon>
        <taxon>Culicidae</taxon>
        <taxon>Anophelinae</taxon>
        <taxon>Anopheles</taxon>
    </lineage>
</organism>
<accession>A0A2M4C730</accession>
<proteinExistence type="predicted"/>
<name>A0A2M4C730_9DIPT</name>
<feature type="compositionally biased region" description="Basic residues" evidence="1">
    <location>
        <begin position="99"/>
        <end position="110"/>
    </location>
</feature>
<feature type="region of interest" description="Disordered" evidence="1">
    <location>
        <begin position="86"/>
        <end position="125"/>
    </location>
</feature>
<protein>
    <submittedName>
        <fullName evidence="2">Putative secreted protein</fullName>
    </submittedName>
</protein>
<evidence type="ECO:0000313" key="2">
    <source>
        <dbReference type="EMBL" id="MBW61124.1"/>
    </source>
</evidence>
<evidence type="ECO:0000256" key="1">
    <source>
        <dbReference type="SAM" id="MobiDB-lite"/>
    </source>
</evidence>
<sequence>MPSLVPFPASGLAQVAVLSTPPGRSADPCSPAAVFGTSVLVPEVPHGLPCLGCHHSLVLSSGSCGRRCAAAPSELSGVAYSLLSGPVQATPSEGDAERARRRTLPKRPRRPPAAFCPLETSPWRS</sequence>
<reference evidence="2" key="1">
    <citation type="submission" date="2018-01" db="EMBL/GenBank/DDBJ databases">
        <title>An insight into the sialome of Amazonian anophelines.</title>
        <authorList>
            <person name="Ribeiro J.M."/>
            <person name="Scarpassa V."/>
            <person name="Calvo E."/>
        </authorList>
    </citation>
    <scope>NUCLEOTIDE SEQUENCE</scope>
    <source>
        <tissue evidence="2">Salivary glands</tissue>
    </source>
</reference>
<dbReference type="AlphaFoldDB" id="A0A2M4C730"/>
<dbReference type="EMBL" id="GGFJ01011983">
    <property type="protein sequence ID" value="MBW61124.1"/>
    <property type="molecule type" value="Transcribed_RNA"/>
</dbReference>